<keyword evidence="1" id="KW-0812">Transmembrane</keyword>
<evidence type="ECO:0000313" key="3">
    <source>
        <dbReference type="Proteomes" id="UP000001072"/>
    </source>
</evidence>
<keyword evidence="1" id="KW-0472">Membrane</keyword>
<evidence type="ECO:0000256" key="1">
    <source>
        <dbReference type="SAM" id="Phobius"/>
    </source>
</evidence>
<dbReference type="EMBL" id="GL883094">
    <property type="protein sequence ID" value="EGG10444.1"/>
    <property type="molecule type" value="Genomic_DNA"/>
</dbReference>
<feature type="transmembrane region" description="Helical" evidence="1">
    <location>
        <begin position="238"/>
        <end position="268"/>
    </location>
</feature>
<dbReference type="VEuPathDB" id="FungiDB:MELLADRAFT_70953"/>
<keyword evidence="1" id="KW-1133">Transmembrane helix</keyword>
<organism evidence="3">
    <name type="scientific">Melampsora larici-populina (strain 98AG31 / pathotype 3-4-7)</name>
    <name type="common">Poplar leaf rust fungus</name>
    <dbReference type="NCBI Taxonomy" id="747676"/>
    <lineage>
        <taxon>Eukaryota</taxon>
        <taxon>Fungi</taxon>
        <taxon>Dikarya</taxon>
        <taxon>Basidiomycota</taxon>
        <taxon>Pucciniomycotina</taxon>
        <taxon>Pucciniomycetes</taxon>
        <taxon>Pucciniales</taxon>
        <taxon>Melampsoraceae</taxon>
        <taxon>Melampsora</taxon>
    </lineage>
</organism>
<protein>
    <submittedName>
        <fullName evidence="2">Uncharacterized protein</fullName>
    </submittedName>
</protein>
<dbReference type="KEGG" id="mlr:MELLADRAFT_70953"/>
<feature type="transmembrane region" description="Helical" evidence="1">
    <location>
        <begin position="164"/>
        <end position="186"/>
    </location>
</feature>
<dbReference type="InParanoid" id="F4RAA1"/>
<feature type="transmembrane region" description="Helical" evidence="1">
    <location>
        <begin position="41"/>
        <end position="62"/>
    </location>
</feature>
<dbReference type="AlphaFoldDB" id="F4RAA1"/>
<feature type="transmembrane region" description="Helical" evidence="1">
    <location>
        <begin position="414"/>
        <end position="434"/>
    </location>
</feature>
<proteinExistence type="predicted"/>
<accession>F4RAA1</accession>
<dbReference type="Proteomes" id="UP000001072">
    <property type="component" value="Unassembled WGS sequence"/>
</dbReference>
<dbReference type="OrthoDB" id="2507570at2759"/>
<dbReference type="GeneID" id="18931687"/>
<dbReference type="RefSeq" id="XP_007405914.1">
    <property type="nucleotide sequence ID" value="XM_007405852.1"/>
</dbReference>
<reference evidence="3" key="1">
    <citation type="journal article" date="2011" name="Proc. Natl. Acad. Sci. U.S.A.">
        <title>Obligate biotrophy features unraveled by the genomic analysis of rust fungi.</title>
        <authorList>
            <person name="Duplessis S."/>
            <person name="Cuomo C.A."/>
            <person name="Lin Y.-C."/>
            <person name="Aerts A."/>
            <person name="Tisserant E."/>
            <person name="Veneault-Fourrey C."/>
            <person name="Joly D.L."/>
            <person name="Hacquard S."/>
            <person name="Amselem J."/>
            <person name="Cantarel B.L."/>
            <person name="Chiu R."/>
            <person name="Coutinho P.M."/>
            <person name="Feau N."/>
            <person name="Field M."/>
            <person name="Frey P."/>
            <person name="Gelhaye E."/>
            <person name="Goldberg J."/>
            <person name="Grabherr M.G."/>
            <person name="Kodira C.D."/>
            <person name="Kohler A."/>
            <person name="Kuees U."/>
            <person name="Lindquist E.A."/>
            <person name="Lucas S.M."/>
            <person name="Mago R."/>
            <person name="Mauceli E."/>
            <person name="Morin E."/>
            <person name="Murat C."/>
            <person name="Pangilinan J.L."/>
            <person name="Park R."/>
            <person name="Pearson M."/>
            <person name="Quesneville H."/>
            <person name="Rouhier N."/>
            <person name="Sakthikumar S."/>
            <person name="Salamov A.A."/>
            <person name="Schmutz J."/>
            <person name="Selles B."/>
            <person name="Shapiro H."/>
            <person name="Tanguay P."/>
            <person name="Tuskan G.A."/>
            <person name="Henrissat B."/>
            <person name="Van de Peer Y."/>
            <person name="Rouze P."/>
            <person name="Ellis J.G."/>
            <person name="Dodds P.N."/>
            <person name="Schein J.E."/>
            <person name="Zhong S."/>
            <person name="Hamelin R.C."/>
            <person name="Grigoriev I.V."/>
            <person name="Szabo L.J."/>
            <person name="Martin F."/>
        </authorList>
    </citation>
    <scope>NUCLEOTIDE SEQUENCE [LARGE SCALE GENOMIC DNA]</scope>
    <source>
        <strain evidence="3">98AG31 / pathotype 3-4-7</strain>
    </source>
</reference>
<evidence type="ECO:0000313" key="2">
    <source>
        <dbReference type="EMBL" id="EGG10444.1"/>
    </source>
</evidence>
<gene>
    <name evidence="2" type="ORF">MELLADRAFT_70953</name>
</gene>
<feature type="transmembrane region" description="Helical" evidence="1">
    <location>
        <begin position="367"/>
        <end position="394"/>
    </location>
</feature>
<keyword evidence="3" id="KW-1185">Reference proteome</keyword>
<feature type="transmembrane region" description="Helical" evidence="1">
    <location>
        <begin position="109"/>
        <end position="131"/>
    </location>
</feature>
<sequence>MFIGFDVPPDSTVVNWEEIRNYGLMNISPHPSRSQKTRFRLLAGGMVIMTLLYTINLFKAMIDKQLWFFKTDKLGYCRPNIHTLLPLLSCIECMLVFVSIVLLERDYQGYLHVSTVFTLLLSYTFLHFGIVTRTWRILASLPRTSIELGDNQADHRSSISPRKFNTLICLLYFSFPVVFIPLHIWMSLNSSKVGRLWFQVMPVLDNLILFNEGTMSQSQIQELSGTAEGMLNTVQNPYILAILLWRIASGIYMLFITAEIAVFTYASIRLLKALGKRLRVISHAKANAAQLATIDIHMQASLVNITEVSHQTLDPSHPKKTAAWWWMWLTSNDDIEPSVWNDMDNVVFSEVRYLEENYGTINRYRHVILFQLILCGIVKVSFWILGALVAFNVFEAVYETPAIDILLIVYEWSNWTWGAPGILLALTTTLSNFMPSLSGNLKRSILKRDHQNSSQVPPETLSRGFQLSHIKQSIQKGFQHFSYRMISIASLFRSRSNEREVRHEGPIVIDFSNLRYHESLRTVDLIKLKSYPFDEKIDPNSRDTTDLDVIKALRAQDGQGVVHEIDP</sequence>
<dbReference type="HOGENOM" id="CLU_480645_0_0_1"/>
<feature type="transmembrane region" description="Helical" evidence="1">
    <location>
        <begin position="83"/>
        <end position="103"/>
    </location>
</feature>
<name>F4RAA1_MELLP</name>